<organism evidence="2 3">
    <name type="scientific">Ajellomyces capsulatus (strain G186AR / H82 / ATCC MYA-2454 / RMSCC 2432)</name>
    <name type="common">Darling's disease fungus</name>
    <name type="synonym">Histoplasma capsulatum</name>
    <dbReference type="NCBI Taxonomy" id="447093"/>
    <lineage>
        <taxon>Eukaryota</taxon>
        <taxon>Fungi</taxon>
        <taxon>Dikarya</taxon>
        <taxon>Ascomycota</taxon>
        <taxon>Pezizomycotina</taxon>
        <taxon>Eurotiomycetes</taxon>
        <taxon>Eurotiomycetidae</taxon>
        <taxon>Onygenales</taxon>
        <taxon>Ajellomycetaceae</taxon>
        <taxon>Histoplasma</taxon>
    </lineage>
</organism>
<keyword evidence="3" id="KW-1185">Reference proteome</keyword>
<protein>
    <submittedName>
        <fullName evidence="2">Uncharacterized protein</fullName>
    </submittedName>
</protein>
<feature type="region of interest" description="Disordered" evidence="1">
    <location>
        <begin position="31"/>
        <end position="74"/>
    </location>
</feature>
<dbReference type="AlphaFoldDB" id="C0NZM9"/>
<dbReference type="HOGENOM" id="CLU_1805627_0_0_1"/>
<sequence length="143" mass="15670">MFVLCARARTLEVPIPPASIESKWRHYHDDDCRKSRKSGQIVGTNFPQKEDPPNSSSLELLNSPSASNNSSQWGVDYRATPSKVAFLVCPAPGPQLPAVRSSADISIMASHGMERLCVRVSANRRLPSKRGQFISHNSAPEKG</sequence>
<dbReference type="Proteomes" id="UP000001631">
    <property type="component" value="Unassembled WGS sequence"/>
</dbReference>
<evidence type="ECO:0000313" key="2">
    <source>
        <dbReference type="EMBL" id="EEH03277.1"/>
    </source>
</evidence>
<feature type="compositionally biased region" description="Low complexity" evidence="1">
    <location>
        <begin position="53"/>
        <end position="71"/>
    </location>
</feature>
<dbReference type="GeneID" id="69041625"/>
<dbReference type="InParanoid" id="C0NZM9"/>
<dbReference type="RefSeq" id="XP_045283758.1">
    <property type="nucleotide sequence ID" value="XM_045435658.1"/>
</dbReference>
<dbReference type="EMBL" id="GG663378">
    <property type="protein sequence ID" value="EEH03277.1"/>
    <property type="molecule type" value="Genomic_DNA"/>
</dbReference>
<reference evidence="2" key="1">
    <citation type="submission" date="2009-02" db="EMBL/GenBank/DDBJ databases">
        <title>The Genome Sequence of Ajellomyces capsulatus strain G186AR.</title>
        <authorList>
            <consortium name="The Broad Institute Genome Sequencing Platform"/>
            <person name="Champion M."/>
            <person name="Cuomo C."/>
            <person name="Ma L.-J."/>
            <person name="Henn M.R."/>
            <person name="Sil A."/>
            <person name="Goldman B."/>
            <person name="Young S.K."/>
            <person name="Kodira C.D."/>
            <person name="Zeng Q."/>
            <person name="Koehrsen M."/>
            <person name="Alvarado L."/>
            <person name="Berlin A."/>
            <person name="Borenstein D."/>
            <person name="Chen Z."/>
            <person name="Engels R."/>
            <person name="Freedman E."/>
            <person name="Gellesch M."/>
            <person name="Goldberg J."/>
            <person name="Griggs A."/>
            <person name="Gujja S."/>
            <person name="Heiman D."/>
            <person name="Hepburn T."/>
            <person name="Howarth C."/>
            <person name="Jen D."/>
            <person name="Larson L."/>
            <person name="Lewis B."/>
            <person name="Mehta T."/>
            <person name="Park D."/>
            <person name="Pearson M."/>
            <person name="Roberts A."/>
            <person name="Saif S."/>
            <person name="Shea T."/>
            <person name="Shenoy N."/>
            <person name="Sisk P."/>
            <person name="Stolte C."/>
            <person name="Sykes S."/>
            <person name="Walk T."/>
            <person name="White J."/>
            <person name="Yandava C."/>
            <person name="Klein B."/>
            <person name="McEwen J.G."/>
            <person name="Puccia R."/>
            <person name="Goldman G.H."/>
            <person name="Felipe M.S."/>
            <person name="Nino-Vega G."/>
            <person name="San-Blas G."/>
            <person name="Taylor J."/>
            <person name="Mendoza L."/>
            <person name="Galagan J."/>
            <person name="Nusbaum C."/>
            <person name="Birren B."/>
        </authorList>
    </citation>
    <scope>NUCLEOTIDE SEQUENCE</scope>
    <source>
        <strain evidence="2">G186AR</strain>
    </source>
</reference>
<evidence type="ECO:0000313" key="3">
    <source>
        <dbReference type="Proteomes" id="UP000001631"/>
    </source>
</evidence>
<name>C0NZM9_AJECG</name>
<gene>
    <name evidence="2" type="ORF">HCBG_08609</name>
</gene>
<proteinExistence type="predicted"/>
<evidence type="ECO:0000256" key="1">
    <source>
        <dbReference type="SAM" id="MobiDB-lite"/>
    </source>
</evidence>
<accession>C0NZM9</accession>